<reference evidence="2 3" key="1">
    <citation type="journal article" date="2016" name="Nat. Commun.">
        <title>Thousands of microbial genomes shed light on interconnected biogeochemical processes in an aquifer system.</title>
        <authorList>
            <person name="Anantharaman K."/>
            <person name="Brown C.T."/>
            <person name="Hug L.A."/>
            <person name="Sharon I."/>
            <person name="Castelle C.J."/>
            <person name="Probst A.J."/>
            <person name="Thomas B.C."/>
            <person name="Singh A."/>
            <person name="Wilkins M.J."/>
            <person name="Karaoz U."/>
            <person name="Brodie E.L."/>
            <person name="Williams K.H."/>
            <person name="Hubbard S.S."/>
            <person name="Banfield J.F."/>
        </authorList>
    </citation>
    <scope>NUCLEOTIDE SEQUENCE [LARGE SCALE GENOMIC DNA]</scope>
</reference>
<comment type="caution">
    <text evidence="2">The sequence shown here is derived from an EMBL/GenBank/DDBJ whole genome shotgun (WGS) entry which is preliminary data.</text>
</comment>
<dbReference type="AlphaFoldDB" id="A0A1F6MDF1"/>
<evidence type="ECO:0000313" key="2">
    <source>
        <dbReference type="EMBL" id="OGH69654.1"/>
    </source>
</evidence>
<feature type="compositionally biased region" description="Basic and acidic residues" evidence="1">
    <location>
        <begin position="27"/>
        <end position="60"/>
    </location>
</feature>
<evidence type="ECO:0000256" key="1">
    <source>
        <dbReference type="SAM" id="MobiDB-lite"/>
    </source>
</evidence>
<evidence type="ECO:0000313" key="3">
    <source>
        <dbReference type="Proteomes" id="UP000177457"/>
    </source>
</evidence>
<proteinExistence type="predicted"/>
<gene>
    <name evidence="2" type="ORF">A3C90_02500</name>
</gene>
<dbReference type="STRING" id="1798683.A3C90_02500"/>
<feature type="region of interest" description="Disordered" evidence="1">
    <location>
        <begin position="1"/>
        <end position="60"/>
    </location>
</feature>
<protein>
    <submittedName>
        <fullName evidence="2">Uncharacterized protein</fullName>
    </submittedName>
</protein>
<dbReference type="EMBL" id="MFQE01000071">
    <property type="protein sequence ID" value="OGH69654.1"/>
    <property type="molecule type" value="Genomic_DNA"/>
</dbReference>
<accession>A0A1F6MDF1</accession>
<organism evidence="2 3">
    <name type="scientific">Candidatus Magasanikbacteria bacterium RIFCSPHIGHO2_02_FULL_51_14</name>
    <dbReference type="NCBI Taxonomy" id="1798683"/>
    <lineage>
        <taxon>Bacteria</taxon>
        <taxon>Candidatus Magasanikiibacteriota</taxon>
    </lineage>
</organism>
<name>A0A1F6MDF1_9BACT</name>
<sequence>MEDRKSLSRAIDADVVADMSPSEFQSPEDKATESVESKKESPPRTEAERAAEEREQRTDTLRGALNVVTQALEGFNYRLGGSAGDQLRMARDEGKDPDAPIELGAVPIGDLDLYTTGDGFEYAVRLLSEEPYASELKKYGLELTVSDAYKFGASRRLALTREGKDVLEMFGEGDDQGHEGGTLQLFNPDIEQGTVETVRVAGLSREVSVTSKEQSLRQYMLVGAEEFRLGGEKLTDRFVSFANLLESAEPGMTAKVIGDLKKYKGLSPEQMKTIEALPVIMDVVVPPVSERARPCDDCYELAVDAIQTVQRIMKEELGDDSVSVLTLLSELDRLDLNHIKRSRDLMKAVNHKFRDAVNKFEGTPKVLEVILQMVEKIRDQNEFPANIFFRAAAHIISHKIRSYEQRTAGAAAFAAAA</sequence>
<dbReference type="Proteomes" id="UP000177457">
    <property type="component" value="Unassembled WGS sequence"/>
</dbReference>